<feature type="domain" description="Multidrug resistance protein MdtA-like C-terminal permuted SH3" evidence="5">
    <location>
        <begin position="213"/>
        <end position="269"/>
    </location>
</feature>
<dbReference type="Pfam" id="PF25990">
    <property type="entry name" value="Beta-barrel_YknX"/>
    <property type="match status" value="1"/>
</dbReference>
<comment type="subcellular location">
    <subcellularLocation>
        <location evidence="1">Cell envelope</location>
    </subcellularLocation>
</comment>
<dbReference type="PANTHER" id="PTHR32347">
    <property type="entry name" value="EFFLUX SYSTEM COMPONENT YKNX-RELATED"/>
    <property type="match status" value="1"/>
</dbReference>
<dbReference type="GO" id="GO:0030313">
    <property type="term" value="C:cell envelope"/>
    <property type="evidence" value="ECO:0007669"/>
    <property type="project" value="UniProtKB-SubCell"/>
</dbReference>
<evidence type="ECO:0000256" key="2">
    <source>
        <dbReference type="ARBA" id="ARBA00009477"/>
    </source>
</evidence>
<dbReference type="Gene3D" id="2.40.420.20">
    <property type="match status" value="1"/>
</dbReference>
<comment type="caution">
    <text evidence="7">The sequence shown here is derived from an EMBL/GenBank/DDBJ whole genome shotgun (WGS) entry which is preliminary data.</text>
</comment>
<evidence type="ECO:0000259" key="6">
    <source>
        <dbReference type="Pfam" id="PF25990"/>
    </source>
</evidence>
<dbReference type="RefSeq" id="WP_101647017.1">
    <property type="nucleotide sequence ID" value="NZ_PGVE01000028.1"/>
</dbReference>
<keyword evidence="3" id="KW-0175">Coiled coil</keyword>
<feature type="domain" description="YknX-like beta-barrel" evidence="6">
    <location>
        <begin position="136"/>
        <end position="206"/>
    </location>
</feature>
<sequence>MKKWILIAVAAVVISIAGYQWYAAKTSAETTSEVRTAVAKKGTLDVNISGAGTVQAVTSQDIMSTFNNDEIDEVLVTTGEQVNKGDELITFTDGSDPILATATGKITTLSVSAGDGVTSGQVVAHVTDYSSLQTAVQIDELDISKIQKGQTVNLKVSAFPDEKYTGKVSNISKEGTASNGISTFTVTITIDKIANLKVGMTVEASILTESKQNVIYVPLDAVRSSNDKKYVNVVSSDDTSNPTKKTVKTGIANEDYVEITEGLSEGETVQLPKLAKASSTTSSTQGNSLFSGMGGTGSMRAMYRSSGAGQFSGRSGQ</sequence>
<evidence type="ECO:0000313" key="7">
    <source>
        <dbReference type="EMBL" id="PLS07276.1"/>
    </source>
</evidence>
<organism evidence="7 8">
    <name type="scientific">Neobacillus cucumis</name>
    <dbReference type="NCBI Taxonomy" id="1740721"/>
    <lineage>
        <taxon>Bacteria</taxon>
        <taxon>Bacillati</taxon>
        <taxon>Bacillota</taxon>
        <taxon>Bacilli</taxon>
        <taxon>Bacillales</taxon>
        <taxon>Bacillaceae</taxon>
        <taxon>Neobacillus</taxon>
    </lineage>
</organism>
<evidence type="ECO:0000259" key="5">
    <source>
        <dbReference type="Pfam" id="PF25967"/>
    </source>
</evidence>
<dbReference type="Pfam" id="PF25967">
    <property type="entry name" value="RND-MFP_C"/>
    <property type="match status" value="1"/>
</dbReference>
<dbReference type="AlphaFoldDB" id="A0A2N5HP21"/>
<evidence type="ECO:0000313" key="8">
    <source>
        <dbReference type="Proteomes" id="UP000234950"/>
    </source>
</evidence>
<dbReference type="InterPro" id="IPR058627">
    <property type="entry name" value="MdtA-like_C"/>
</dbReference>
<dbReference type="GO" id="GO:0016020">
    <property type="term" value="C:membrane"/>
    <property type="evidence" value="ECO:0007669"/>
    <property type="project" value="InterPro"/>
</dbReference>
<dbReference type="InterPro" id="IPR006143">
    <property type="entry name" value="RND_pump_MFP"/>
</dbReference>
<dbReference type="InterPro" id="IPR050465">
    <property type="entry name" value="UPF0194_transport"/>
</dbReference>
<dbReference type="EMBL" id="PGVE01000028">
    <property type="protein sequence ID" value="PLS07276.1"/>
    <property type="molecule type" value="Genomic_DNA"/>
</dbReference>
<evidence type="ECO:0000256" key="4">
    <source>
        <dbReference type="SAM" id="MobiDB-lite"/>
    </source>
</evidence>
<dbReference type="Gene3D" id="2.40.30.170">
    <property type="match status" value="1"/>
</dbReference>
<comment type="similarity">
    <text evidence="2">Belongs to the membrane fusion protein (MFP) (TC 8.A.1) family.</text>
</comment>
<dbReference type="SUPFAM" id="SSF51230">
    <property type="entry name" value="Single hybrid motif"/>
    <property type="match status" value="1"/>
</dbReference>
<dbReference type="Proteomes" id="UP000234950">
    <property type="component" value="Unassembled WGS sequence"/>
</dbReference>
<evidence type="ECO:0000256" key="1">
    <source>
        <dbReference type="ARBA" id="ARBA00004196"/>
    </source>
</evidence>
<protein>
    <submittedName>
        <fullName evidence="7">Efflux transporter periplasmic adaptor subunit</fullName>
    </submittedName>
</protein>
<feature type="region of interest" description="Disordered" evidence="4">
    <location>
        <begin position="274"/>
        <end position="295"/>
    </location>
</feature>
<keyword evidence="8" id="KW-1185">Reference proteome</keyword>
<evidence type="ECO:0000256" key="3">
    <source>
        <dbReference type="ARBA" id="ARBA00023054"/>
    </source>
</evidence>
<dbReference type="NCBIfam" id="TIGR01730">
    <property type="entry name" value="RND_mfp"/>
    <property type="match status" value="1"/>
</dbReference>
<dbReference type="OrthoDB" id="2023301at2"/>
<accession>A0A2N5HP21</accession>
<dbReference type="GO" id="GO:0022857">
    <property type="term" value="F:transmembrane transporter activity"/>
    <property type="evidence" value="ECO:0007669"/>
    <property type="project" value="InterPro"/>
</dbReference>
<dbReference type="PANTHER" id="PTHR32347:SF14">
    <property type="entry name" value="EFFLUX SYSTEM COMPONENT YKNX-RELATED"/>
    <property type="match status" value="1"/>
</dbReference>
<dbReference type="Gene3D" id="2.40.50.100">
    <property type="match status" value="1"/>
</dbReference>
<name>A0A2N5HP21_9BACI</name>
<dbReference type="InterPro" id="IPR011053">
    <property type="entry name" value="Single_hybrid_motif"/>
</dbReference>
<proteinExistence type="inferred from homology"/>
<dbReference type="InterPro" id="IPR058636">
    <property type="entry name" value="Beta-barrel_YknX"/>
</dbReference>
<reference evidence="7 8" key="1">
    <citation type="submission" date="2017-11" db="EMBL/GenBank/DDBJ databases">
        <title>Comparitive Functional Genomics of Dry Heat Resistant strains isolated from the Viking Spacecraft.</title>
        <authorList>
            <person name="Seuylemezian A."/>
            <person name="Cooper K."/>
            <person name="Vaishampayan P."/>
        </authorList>
    </citation>
    <scope>NUCLEOTIDE SEQUENCE [LARGE SCALE GENOMIC DNA]</scope>
    <source>
        <strain evidence="7 8">V32-6</strain>
    </source>
</reference>
<gene>
    <name evidence="7" type="ORF">CVD27_06245</name>
</gene>